<dbReference type="InterPro" id="IPR036237">
    <property type="entry name" value="Xyl_isomerase-like_sf"/>
</dbReference>
<evidence type="ECO:0000313" key="1">
    <source>
        <dbReference type="EMBL" id="OBV39769.1"/>
    </source>
</evidence>
<name>A0A1A7C3Z6_9BURK</name>
<protein>
    <recommendedName>
        <fullName evidence="3">Sugar phosphate isomerase/epimerase</fullName>
    </recommendedName>
</protein>
<reference evidence="1 2" key="1">
    <citation type="submission" date="2016-04" db="EMBL/GenBank/DDBJ databases">
        <title>Draft genome sequence of Janthinobacterium psychrotolerans sp. nov., isolated from freshwater sediments in Denmark.</title>
        <authorList>
            <person name="Gong X."/>
            <person name="Skrivergaard S."/>
            <person name="Korsgaard B.S."/>
            <person name="Schreiber L."/>
            <person name="Marshall I.P."/>
            <person name="Finster K."/>
            <person name="Schramm A."/>
        </authorList>
    </citation>
    <scope>NUCLEOTIDE SEQUENCE [LARGE SCALE GENOMIC DNA]</scope>
    <source>
        <strain evidence="1 2">S3-2</strain>
    </source>
</reference>
<accession>A0A1A7C3Z6</accession>
<sequence>MTGKRLMAIGINIDGVLEHDGLPALSFDERFARVAKAGVFDYAEVNLWPGDDVLPVIRASERHGVPIGVMGGIFCLGDDTLPEYAARNGEAAALGCRVFNCQVFARDQAGVALTLQRMGEFYLRLMDIGVRSGCLPSLEVHVDMWTEQFGRVAELGDWLERRGVPLRLTLDHSHLLFKLDNQEELTLSGLAGLDDGGHALLHPDSATSLYAQWLARGWVVHAHARSVQSPGMPNPWMRRGELAGRGIQYPFTAPAPGSYHGPWDESELAPWKLAVTQLLAWKKARRSSPLAQISCEFIPFADYGGATRYSILEQNVACARWLAQLQRA</sequence>
<dbReference type="STRING" id="1747903.ASR47_1011161"/>
<dbReference type="RefSeq" id="WP_245714319.1">
    <property type="nucleotide sequence ID" value="NZ_LOCQ01000052.1"/>
</dbReference>
<organism evidence="1 2">
    <name type="scientific">Janthinobacterium psychrotolerans</name>
    <dbReference type="NCBI Taxonomy" id="1747903"/>
    <lineage>
        <taxon>Bacteria</taxon>
        <taxon>Pseudomonadati</taxon>
        <taxon>Pseudomonadota</taxon>
        <taxon>Betaproteobacteria</taxon>
        <taxon>Burkholderiales</taxon>
        <taxon>Oxalobacteraceae</taxon>
        <taxon>Janthinobacterium</taxon>
    </lineage>
</organism>
<keyword evidence="2" id="KW-1185">Reference proteome</keyword>
<evidence type="ECO:0008006" key="3">
    <source>
        <dbReference type="Google" id="ProtNLM"/>
    </source>
</evidence>
<gene>
    <name evidence="1" type="ORF">ASR47_1011161</name>
</gene>
<dbReference type="Gene3D" id="3.20.20.150">
    <property type="entry name" value="Divalent-metal-dependent TIM barrel enzymes"/>
    <property type="match status" value="1"/>
</dbReference>
<comment type="caution">
    <text evidence="1">The sequence shown here is derived from an EMBL/GenBank/DDBJ whole genome shotgun (WGS) entry which is preliminary data.</text>
</comment>
<dbReference type="SUPFAM" id="SSF51658">
    <property type="entry name" value="Xylose isomerase-like"/>
    <property type="match status" value="1"/>
</dbReference>
<dbReference type="AlphaFoldDB" id="A0A1A7C3Z6"/>
<dbReference type="Proteomes" id="UP000092713">
    <property type="component" value="Unassembled WGS sequence"/>
</dbReference>
<dbReference type="EMBL" id="LOCQ01000052">
    <property type="protein sequence ID" value="OBV39769.1"/>
    <property type="molecule type" value="Genomic_DNA"/>
</dbReference>
<dbReference type="PATRIC" id="fig|1747903.4.peg.3379"/>
<proteinExistence type="predicted"/>
<evidence type="ECO:0000313" key="2">
    <source>
        <dbReference type="Proteomes" id="UP000092713"/>
    </source>
</evidence>